<evidence type="ECO:0000259" key="2">
    <source>
        <dbReference type="Pfam" id="PF00501"/>
    </source>
</evidence>
<organism evidence="4 5">
    <name type="scientific">Tabrizicola oligotrophica</name>
    <dbReference type="NCBI Taxonomy" id="2710650"/>
    <lineage>
        <taxon>Bacteria</taxon>
        <taxon>Pseudomonadati</taxon>
        <taxon>Pseudomonadota</taxon>
        <taxon>Alphaproteobacteria</taxon>
        <taxon>Rhodobacterales</taxon>
        <taxon>Paracoccaceae</taxon>
        <taxon>Tabrizicola</taxon>
    </lineage>
</organism>
<dbReference type="Pfam" id="PF00501">
    <property type="entry name" value="AMP-binding"/>
    <property type="match status" value="1"/>
</dbReference>
<dbReference type="SUPFAM" id="SSF56801">
    <property type="entry name" value="Acetyl-CoA synthetase-like"/>
    <property type="match status" value="1"/>
</dbReference>
<dbReference type="Gene3D" id="3.40.50.12780">
    <property type="entry name" value="N-terminal domain of ligase-like"/>
    <property type="match status" value="1"/>
</dbReference>
<feature type="domain" description="AMP-dependent synthetase/ligase" evidence="2">
    <location>
        <begin position="21"/>
        <end position="363"/>
    </location>
</feature>
<gene>
    <name evidence="4" type="ORF">G4Z14_01765</name>
</gene>
<feature type="domain" description="AMP-binding enzyme C-terminal" evidence="3">
    <location>
        <begin position="413"/>
        <end position="484"/>
    </location>
</feature>
<dbReference type="PANTHER" id="PTHR43352:SF1">
    <property type="entry name" value="ANTHRANILATE--COA LIGASE"/>
    <property type="match status" value="1"/>
</dbReference>
<dbReference type="RefSeq" id="WP_164623031.1">
    <property type="nucleotide sequence ID" value="NZ_JAAIVJ010000001.1"/>
</dbReference>
<comment type="caution">
    <text evidence="4">The sequence shown here is derived from an EMBL/GenBank/DDBJ whole genome shotgun (WGS) entry which is preliminary data.</text>
</comment>
<keyword evidence="5" id="KW-1185">Reference proteome</keyword>
<dbReference type="EMBL" id="JAAIVJ010000001">
    <property type="protein sequence ID" value="NEY89010.1"/>
    <property type="molecule type" value="Genomic_DNA"/>
</dbReference>
<evidence type="ECO:0000259" key="3">
    <source>
        <dbReference type="Pfam" id="PF13193"/>
    </source>
</evidence>
<dbReference type="InterPro" id="IPR042099">
    <property type="entry name" value="ANL_N_sf"/>
</dbReference>
<sequence>MPSPTAFTPPAFNLAAHALRHAASLGNKPALEIVQGEQAEVWSYARLEAAVRGIGTGLAQLGLPPGARILLRLGNSADFPLAYLGAIAAGFVPVPTSAALTAPEITRLAHLVRPALVLAGPGISLPDHPAPVLVTAALADMQGLAPCAYALGDADRLAYIVFTSGTSGQSLPVAHAHRALLARAFMHQGWEGLTATDRLLHAGAMNWTYTLGTGLLDPWTVGATALVPAPGSLPADLPALAARHGATILAGAPGIFRQMLKSTLPALPDLRHGLSAGEALPPALRAQWQAATGTDLHEALGLTECSTFLSGSPERPAPPGMTGFPQPGRRIAVLDETGQPLPAGQPGHLAVHRSDPGLMLGYLDAPDLTAERFRTDWFLTGDLVQETVEGALRHLGRADDILNPGGFRIAPQEVEAAMATCPGVTDCAVTEVEVAPGTRVLACAHLGTASEAALAAHAAACLARYKQPRLWFHLDQLPRNANMKLNRRALRAALQDRFDDPS</sequence>
<reference evidence="4 5" key="1">
    <citation type="submission" date="2020-02" db="EMBL/GenBank/DDBJ databases">
        <authorList>
            <person name="Chen W.-M."/>
        </authorList>
    </citation>
    <scope>NUCLEOTIDE SEQUENCE [LARGE SCALE GENOMIC DNA]</scope>
    <source>
        <strain evidence="4 5">KMS-5</strain>
    </source>
</reference>
<dbReference type="AlphaFoldDB" id="A0A6M0QNI1"/>
<dbReference type="Pfam" id="PF13193">
    <property type="entry name" value="AMP-binding_C"/>
    <property type="match status" value="1"/>
</dbReference>
<keyword evidence="1 4" id="KW-0436">Ligase</keyword>
<evidence type="ECO:0000313" key="4">
    <source>
        <dbReference type="EMBL" id="NEY89010.1"/>
    </source>
</evidence>
<proteinExistence type="predicted"/>
<dbReference type="InterPro" id="IPR025110">
    <property type="entry name" value="AMP-bd_C"/>
</dbReference>
<dbReference type="Gene3D" id="3.30.300.30">
    <property type="match status" value="1"/>
</dbReference>
<name>A0A6M0QNI1_9RHOB</name>
<protein>
    <submittedName>
        <fullName evidence="4">Acyl--CoA ligase</fullName>
    </submittedName>
</protein>
<dbReference type="GO" id="GO:0016878">
    <property type="term" value="F:acid-thiol ligase activity"/>
    <property type="evidence" value="ECO:0007669"/>
    <property type="project" value="TreeGrafter"/>
</dbReference>
<dbReference type="Proteomes" id="UP000477782">
    <property type="component" value="Unassembled WGS sequence"/>
</dbReference>
<evidence type="ECO:0000256" key="1">
    <source>
        <dbReference type="ARBA" id="ARBA00022598"/>
    </source>
</evidence>
<accession>A0A6M0QNI1</accession>
<dbReference type="PANTHER" id="PTHR43352">
    <property type="entry name" value="ACETYL-COA SYNTHETASE"/>
    <property type="match status" value="1"/>
</dbReference>
<dbReference type="GO" id="GO:0044550">
    <property type="term" value="P:secondary metabolite biosynthetic process"/>
    <property type="evidence" value="ECO:0007669"/>
    <property type="project" value="TreeGrafter"/>
</dbReference>
<dbReference type="InterPro" id="IPR045851">
    <property type="entry name" value="AMP-bd_C_sf"/>
</dbReference>
<evidence type="ECO:0000313" key="5">
    <source>
        <dbReference type="Proteomes" id="UP000477782"/>
    </source>
</evidence>
<dbReference type="InterPro" id="IPR000873">
    <property type="entry name" value="AMP-dep_synth/lig_dom"/>
</dbReference>